<protein>
    <recommendedName>
        <fullName evidence="4">Ribosome-binding factor A</fullName>
    </recommendedName>
</protein>
<dbReference type="SUPFAM" id="SSF89919">
    <property type="entry name" value="Ribosome-binding factor A, RbfA"/>
    <property type="match status" value="1"/>
</dbReference>
<evidence type="ECO:0000313" key="3">
    <source>
        <dbReference type="Proteomes" id="UP000197019"/>
    </source>
</evidence>
<dbReference type="Proteomes" id="UP000197019">
    <property type="component" value="Chromosome"/>
</dbReference>
<dbReference type="OrthoDB" id="5570333at2"/>
<keyword evidence="3" id="KW-1185">Reference proteome</keyword>
<evidence type="ECO:0000256" key="1">
    <source>
        <dbReference type="ARBA" id="ARBA00022517"/>
    </source>
</evidence>
<dbReference type="AlphaFoldDB" id="A0A1Z4C374"/>
<dbReference type="Pfam" id="PF02033">
    <property type="entry name" value="RBFA"/>
    <property type="match status" value="1"/>
</dbReference>
<sequence length="141" mass="15395">MNTQHRWTKNAARLCADIGAEDGIDPRYLAAKQARKKTPRKHLQLCKEAARIVSLVLTGEAQQPLVRDLVVLSVEPDGDGQCIRVTVGQYAADTPVSETEVLAALNRIQGLLRSALAQALHRKHTPTLSFCYVGILDGRVG</sequence>
<name>A0A1Z4C374_9GAMM</name>
<dbReference type="InterPro" id="IPR000238">
    <property type="entry name" value="RbfA"/>
</dbReference>
<dbReference type="InterPro" id="IPR023799">
    <property type="entry name" value="RbfA_dom_sf"/>
</dbReference>
<reference evidence="2 3" key="1">
    <citation type="submission" date="2017-06" db="EMBL/GenBank/DDBJ databases">
        <title>Genome Sequencing of the methanotroph Methylovulum psychrotolerants str. HV10-M2 isolated from a high-altitude environment.</title>
        <authorList>
            <person name="Mateos-Rivera A."/>
        </authorList>
    </citation>
    <scope>NUCLEOTIDE SEQUENCE [LARGE SCALE GENOMIC DNA]</scope>
    <source>
        <strain evidence="2 3">HV10_M2</strain>
    </source>
</reference>
<evidence type="ECO:0008006" key="4">
    <source>
        <dbReference type="Google" id="ProtNLM"/>
    </source>
</evidence>
<evidence type="ECO:0000313" key="2">
    <source>
        <dbReference type="EMBL" id="ASF47965.1"/>
    </source>
</evidence>
<dbReference type="Gene3D" id="3.30.300.20">
    <property type="match status" value="1"/>
</dbReference>
<dbReference type="KEGG" id="mpsy:CEK71_18885"/>
<dbReference type="RefSeq" id="WP_088620835.1">
    <property type="nucleotide sequence ID" value="NZ_CP022129.1"/>
</dbReference>
<organism evidence="2 3">
    <name type="scientific">Methylovulum psychrotolerans</name>
    <dbReference type="NCBI Taxonomy" id="1704499"/>
    <lineage>
        <taxon>Bacteria</taxon>
        <taxon>Pseudomonadati</taxon>
        <taxon>Pseudomonadota</taxon>
        <taxon>Gammaproteobacteria</taxon>
        <taxon>Methylococcales</taxon>
        <taxon>Methylococcaceae</taxon>
        <taxon>Methylovulum</taxon>
    </lineage>
</organism>
<dbReference type="InterPro" id="IPR015946">
    <property type="entry name" value="KH_dom-like_a/b"/>
</dbReference>
<dbReference type="GO" id="GO:0006364">
    <property type="term" value="P:rRNA processing"/>
    <property type="evidence" value="ECO:0007669"/>
    <property type="project" value="InterPro"/>
</dbReference>
<proteinExistence type="predicted"/>
<dbReference type="EMBL" id="CP022129">
    <property type="protein sequence ID" value="ASF47965.1"/>
    <property type="molecule type" value="Genomic_DNA"/>
</dbReference>
<keyword evidence="1" id="KW-0690">Ribosome biogenesis</keyword>
<gene>
    <name evidence="2" type="ORF">CEK71_18885</name>
</gene>
<accession>A0A1Z4C374</accession>